<evidence type="ECO:0000259" key="1">
    <source>
        <dbReference type="Pfam" id="PF13712"/>
    </source>
</evidence>
<name>A0ABT7VN46_9LACO</name>
<dbReference type="Pfam" id="PF13712">
    <property type="entry name" value="Glyco_tranf_2_5"/>
    <property type="match status" value="1"/>
</dbReference>
<reference evidence="2 3" key="3">
    <citation type="submission" date="2023-06" db="EMBL/GenBank/DDBJ databases">
        <authorList>
            <person name="Zeman M."/>
            <person name="Kubasova T."/>
            <person name="Jahodarova E."/>
            <person name="Nykrynova M."/>
            <person name="Rychlik I."/>
        </authorList>
    </citation>
    <scope>NUCLEOTIDE SEQUENCE [LARGE SCALE GENOMIC DNA]</scope>
    <source>
        <strain evidence="2 3">105_WCHN</strain>
    </source>
</reference>
<proteinExistence type="predicted"/>
<dbReference type="EMBL" id="JAUDEO010000033">
    <property type="protein sequence ID" value="MDM8334172.1"/>
    <property type="molecule type" value="Genomic_DNA"/>
</dbReference>
<dbReference type="InterPro" id="IPR059123">
    <property type="entry name" value="StrF_dom"/>
</dbReference>
<evidence type="ECO:0000313" key="2">
    <source>
        <dbReference type="EMBL" id="MDM8334172.1"/>
    </source>
</evidence>
<organism evidence="2 3">
    <name type="scientific">Limosilactobacillus panis</name>
    <dbReference type="NCBI Taxonomy" id="47493"/>
    <lineage>
        <taxon>Bacteria</taxon>
        <taxon>Bacillati</taxon>
        <taxon>Bacillota</taxon>
        <taxon>Bacilli</taxon>
        <taxon>Lactobacillales</taxon>
        <taxon>Lactobacillaceae</taxon>
        <taxon>Limosilactobacillus</taxon>
    </lineage>
</organism>
<accession>A0ABT7VN46</accession>
<protein>
    <submittedName>
        <fullName evidence="2">Glycosyltransferase</fullName>
    </submittedName>
</protein>
<gene>
    <name evidence="2" type="ORF">QUW46_06260</name>
</gene>
<reference evidence="3" key="2">
    <citation type="submission" date="2023-06" db="EMBL/GenBank/DDBJ databases">
        <title>Identification and characterization of horizontal gene transfer across gut microbiota members of farm animals based on homology search.</title>
        <authorList>
            <person name="Zeman M."/>
            <person name="Kubasova T."/>
            <person name="Jahodarova E."/>
            <person name="Nykrynova M."/>
            <person name="Rychlik I."/>
        </authorList>
    </citation>
    <scope>NUCLEOTIDE SEQUENCE [LARGE SCALE GENOMIC DNA]</scope>
    <source>
        <strain evidence="3">105_WCHN</strain>
    </source>
</reference>
<dbReference type="RefSeq" id="WP_289560506.1">
    <property type="nucleotide sequence ID" value="NZ_JAUDEO010000033.1"/>
</dbReference>
<reference evidence="2 3" key="1">
    <citation type="submission" date="2023-06" db="EMBL/GenBank/DDBJ databases">
        <title>Identification and characterization of horizontal gene transfer across gut microbiota members of farm animals based on homology search.</title>
        <authorList>
            <person name="Schwarzerova J."/>
            <person name="Nykrynova M."/>
            <person name="Jureckova K."/>
            <person name="Cejkova D."/>
            <person name="Rychlik I."/>
        </authorList>
    </citation>
    <scope>NUCLEOTIDE SEQUENCE [LARGE SCALE GENOMIC DNA]</scope>
    <source>
        <strain evidence="2 3">105_WCHN</strain>
    </source>
</reference>
<dbReference type="SUPFAM" id="SSF53448">
    <property type="entry name" value="Nucleotide-diphospho-sugar transferases"/>
    <property type="match status" value="1"/>
</dbReference>
<evidence type="ECO:0000313" key="3">
    <source>
        <dbReference type="Proteomes" id="UP001529423"/>
    </source>
</evidence>
<comment type="caution">
    <text evidence="2">The sequence shown here is derived from an EMBL/GenBank/DDBJ whole genome shotgun (WGS) entry which is preliminary data.</text>
</comment>
<dbReference type="Gene3D" id="3.90.550.10">
    <property type="entry name" value="Spore Coat Polysaccharide Biosynthesis Protein SpsA, Chain A"/>
    <property type="match status" value="1"/>
</dbReference>
<keyword evidence="3" id="KW-1185">Reference proteome</keyword>
<dbReference type="InterPro" id="IPR029044">
    <property type="entry name" value="Nucleotide-diphossugar_trans"/>
</dbReference>
<sequence>MTEKRTLFSIITIVNKEDVYQGFKKSLEAQDGVNYELIKVNNDHNQFASARAAYNSAMKKAHGDYLIFSHPDMRFLDKYSLRDALEQVTQLHNLGVAGVSGCPSEVHHHHSTLVTAIVHDNPPHHFGTLIDKTTAVQTVDECFFVMKRSFSEEHPFSDIKGWHMYAVEQCLVALLNGRKNYVVPARMWHYSTGFSENWQYVKTGQEIAKRYGKDFPTISTTITTWFTRNKLGLLVIPPIKLIKHQLWRKVGLSN</sequence>
<dbReference type="Proteomes" id="UP001529423">
    <property type="component" value="Unassembled WGS sequence"/>
</dbReference>
<feature type="domain" description="Streptomycin biosynthesis protein StrF" evidence="1">
    <location>
        <begin position="10"/>
        <end position="188"/>
    </location>
</feature>